<dbReference type="PANTHER" id="PTHR46013">
    <property type="entry name" value="VASCULAR CELL ADHESION MOLECULE 1"/>
    <property type="match status" value="1"/>
</dbReference>
<dbReference type="OrthoDB" id="6162853at2759"/>
<dbReference type="SUPFAM" id="SSF48726">
    <property type="entry name" value="Immunoglobulin"/>
    <property type="match status" value="4"/>
</dbReference>
<feature type="domain" description="Ig-like" evidence="1">
    <location>
        <begin position="96"/>
        <end position="176"/>
    </location>
</feature>
<feature type="domain" description="Ig-like" evidence="1">
    <location>
        <begin position="8"/>
        <end position="91"/>
    </location>
</feature>
<dbReference type="InterPro" id="IPR036179">
    <property type="entry name" value="Ig-like_dom_sf"/>
</dbReference>
<accession>A0A6J8BCI0</accession>
<evidence type="ECO:0000313" key="3">
    <source>
        <dbReference type="Proteomes" id="UP000507470"/>
    </source>
</evidence>
<dbReference type="InterPro" id="IPR007110">
    <property type="entry name" value="Ig-like_dom"/>
</dbReference>
<protein>
    <recommendedName>
        <fullName evidence="1">Ig-like domain-containing protein</fullName>
    </recommendedName>
</protein>
<evidence type="ECO:0000259" key="1">
    <source>
        <dbReference type="PROSITE" id="PS50835"/>
    </source>
</evidence>
<proteinExistence type="predicted"/>
<dbReference type="InterPro" id="IPR013098">
    <property type="entry name" value="Ig_I-set"/>
</dbReference>
<reference evidence="2 3" key="1">
    <citation type="submission" date="2020-06" db="EMBL/GenBank/DDBJ databases">
        <authorList>
            <person name="Li R."/>
            <person name="Bekaert M."/>
        </authorList>
    </citation>
    <scope>NUCLEOTIDE SEQUENCE [LARGE SCALE GENOMIC DNA]</scope>
    <source>
        <strain evidence="3">wild</strain>
    </source>
</reference>
<dbReference type="EMBL" id="CACVKT020002898">
    <property type="protein sequence ID" value="CAC5380574.1"/>
    <property type="molecule type" value="Genomic_DNA"/>
</dbReference>
<dbReference type="Gene3D" id="2.60.40.10">
    <property type="entry name" value="Immunoglobulins"/>
    <property type="match status" value="4"/>
</dbReference>
<feature type="domain" description="Ig-like" evidence="1">
    <location>
        <begin position="183"/>
        <end position="271"/>
    </location>
</feature>
<dbReference type="SMART" id="SM00408">
    <property type="entry name" value="IGc2"/>
    <property type="match status" value="2"/>
</dbReference>
<dbReference type="PROSITE" id="PS50835">
    <property type="entry name" value="IG_LIKE"/>
    <property type="match status" value="3"/>
</dbReference>
<dbReference type="CDD" id="cd00096">
    <property type="entry name" value="Ig"/>
    <property type="match status" value="1"/>
</dbReference>
<keyword evidence="3" id="KW-1185">Reference proteome</keyword>
<dbReference type="InterPro" id="IPR003599">
    <property type="entry name" value="Ig_sub"/>
</dbReference>
<dbReference type="InterPro" id="IPR013783">
    <property type="entry name" value="Ig-like_fold"/>
</dbReference>
<dbReference type="SMART" id="SM00409">
    <property type="entry name" value="IG"/>
    <property type="match status" value="4"/>
</dbReference>
<dbReference type="PANTHER" id="PTHR46013:SF7">
    <property type="entry name" value="IG-LIKE DOMAIN-CONTAINING PROTEIN"/>
    <property type="match status" value="1"/>
</dbReference>
<dbReference type="Pfam" id="PF07679">
    <property type="entry name" value="I-set"/>
    <property type="match status" value="1"/>
</dbReference>
<name>A0A6J8BCI0_MYTCO</name>
<gene>
    <name evidence="2" type="ORF">MCOR_16508</name>
</gene>
<organism evidence="2 3">
    <name type="scientific">Mytilus coruscus</name>
    <name type="common">Sea mussel</name>
    <dbReference type="NCBI Taxonomy" id="42192"/>
    <lineage>
        <taxon>Eukaryota</taxon>
        <taxon>Metazoa</taxon>
        <taxon>Spiralia</taxon>
        <taxon>Lophotrochozoa</taxon>
        <taxon>Mollusca</taxon>
        <taxon>Bivalvia</taxon>
        <taxon>Autobranchia</taxon>
        <taxon>Pteriomorphia</taxon>
        <taxon>Mytilida</taxon>
        <taxon>Mytiloidea</taxon>
        <taxon>Mytilidae</taxon>
        <taxon>Mytilinae</taxon>
        <taxon>Mytilus</taxon>
    </lineage>
</organism>
<sequence length="383" mass="42404">MYTDIVGPGSSIRFDPVNNTVTKKIGDTLGPIGCTAVCNPPCQYKWTKPDKSIINDDELSIQSLSTVDHGSFICTATNGIDKSQDKTLDVTVNYGPSAVILLPPTLQYTVRYGQNISSINCSANCRPECKHIWAGPNVPSDTSNVLRLQNIMKNQSGDFQCMVDNEVGSLQSAIINVNVQYEPIVNRMSINGTNFTVRENTTVILSCNFEGNPSPKNTWEKNSILLGEAEENNKRSYYTIERSRCEDGGNYSCVANNSLGISSAEQSLFVTCSPRLNFDVEQPLTKIGLPKGADLVLTVHLISYPPPQSTVWSFKDESGNETSISAYLNTYETFKHVTVLRKTDLTEYDFGDYILKVNNSLGSRIQTYHVVPQGKIIYIFEKL</sequence>
<dbReference type="Proteomes" id="UP000507470">
    <property type="component" value="Unassembled WGS sequence"/>
</dbReference>
<dbReference type="AlphaFoldDB" id="A0A6J8BCI0"/>
<dbReference type="InterPro" id="IPR003598">
    <property type="entry name" value="Ig_sub2"/>
</dbReference>
<evidence type="ECO:0000313" key="2">
    <source>
        <dbReference type="EMBL" id="CAC5380574.1"/>
    </source>
</evidence>